<dbReference type="Proteomes" id="UP000621454">
    <property type="component" value="Unassembled WGS sequence"/>
</dbReference>
<dbReference type="Pfam" id="PF08486">
    <property type="entry name" value="SpoIID"/>
    <property type="match status" value="1"/>
</dbReference>
<dbReference type="EMBL" id="BMGC01000029">
    <property type="protein sequence ID" value="GGB41738.1"/>
    <property type="molecule type" value="Genomic_DNA"/>
</dbReference>
<accession>A0A916TFK2</accession>
<dbReference type="Pfam" id="PF08310">
    <property type="entry name" value="LGFP"/>
    <property type="match status" value="1"/>
</dbReference>
<evidence type="ECO:0000313" key="2">
    <source>
        <dbReference type="EMBL" id="GGB41738.1"/>
    </source>
</evidence>
<dbReference type="InterPro" id="IPR013207">
    <property type="entry name" value="LGFP"/>
</dbReference>
<organism evidence="2 3">
    <name type="scientific">Gordonia jinhuaensis</name>
    <dbReference type="NCBI Taxonomy" id="1517702"/>
    <lineage>
        <taxon>Bacteria</taxon>
        <taxon>Bacillati</taxon>
        <taxon>Actinomycetota</taxon>
        <taxon>Actinomycetes</taxon>
        <taxon>Mycobacteriales</taxon>
        <taxon>Gordoniaceae</taxon>
        <taxon>Gordonia</taxon>
    </lineage>
</organism>
<gene>
    <name evidence="2" type="ORF">GCM10011489_31650</name>
</gene>
<name>A0A916TFK2_9ACTN</name>
<comment type="caution">
    <text evidence="2">The sequence shown here is derived from an EMBL/GenBank/DDBJ whole genome shotgun (WGS) entry which is preliminary data.</text>
</comment>
<keyword evidence="3" id="KW-1185">Reference proteome</keyword>
<dbReference type="AlphaFoldDB" id="A0A916TFK2"/>
<feature type="domain" description="Sporulation stage II protein D amidase enhancer LytB N-terminal" evidence="1">
    <location>
        <begin position="172"/>
        <end position="256"/>
    </location>
</feature>
<reference evidence="2" key="1">
    <citation type="journal article" date="2014" name="Int. J. Syst. Evol. Microbiol.">
        <title>Complete genome sequence of Corynebacterium casei LMG S-19264T (=DSM 44701T), isolated from a smear-ripened cheese.</title>
        <authorList>
            <consortium name="US DOE Joint Genome Institute (JGI-PGF)"/>
            <person name="Walter F."/>
            <person name="Albersmeier A."/>
            <person name="Kalinowski J."/>
            <person name="Ruckert C."/>
        </authorList>
    </citation>
    <scope>NUCLEOTIDE SEQUENCE</scope>
    <source>
        <strain evidence="2">CGMCC 1.12827</strain>
    </source>
</reference>
<reference evidence="2" key="2">
    <citation type="submission" date="2020-09" db="EMBL/GenBank/DDBJ databases">
        <authorList>
            <person name="Sun Q."/>
            <person name="Zhou Y."/>
        </authorList>
    </citation>
    <scope>NUCLEOTIDE SEQUENCE</scope>
    <source>
        <strain evidence="2">CGMCC 1.12827</strain>
    </source>
</reference>
<evidence type="ECO:0000313" key="3">
    <source>
        <dbReference type="Proteomes" id="UP000621454"/>
    </source>
</evidence>
<dbReference type="InterPro" id="IPR013693">
    <property type="entry name" value="SpoIID/LytB_N"/>
</dbReference>
<sequence length="492" mass="49146">MLVLGGTLLGHEIGDRHDSGVRLAANSEITLIGHGLGHGRGMGQWGAFGYAKQGWSSAQILSHFYGGTTAGKVDNPPVTVVLTERDVVNVHADAGMRVGNQVVAPGQAVRLSGSTATITAGCGGAVVSTVTAPNGLVSPVNAGANRPANEWLKFCGNNDAFRGSLGYNPSGDVINVLSVDDYVKGVTPREALPVWGDQGGTEALKAQAVAARSYVLAAMNRGKVIDDTQNSQVYGGASGEDPRTNAAADATAGQVLNGTDGKPAFTEFSSSTGGYSAGVGFPAAVDDGDALSPNHNWTAQVSAASIGSAFGVGQLTDIAVTKANGLGAEFGRALEVRVTGTGGTVTVTGDQARTKLQLKSAWFSIAGQPKPQIVAPSAGVSSGSGPAATLPGDISIPGLGSLGSVSDLVNAATTAIAAKVAELGGTNGALGQALGPVLALPGLPGAVQAFQNGNVYFSQDTGAHALIGQALQAFLAQGAQLVKGFPAADQLN</sequence>
<proteinExistence type="predicted"/>
<protein>
    <recommendedName>
        <fullName evidence="1">Sporulation stage II protein D amidase enhancer LytB N-terminal domain-containing protein</fullName>
    </recommendedName>
</protein>
<evidence type="ECO:0000259" key="1">
    <source>
        <dbReference type="Pfam" id="PF08486"/>
    </source>
</evidence>